<dbReference type="OrthoDB" id="3868759at2759"/>
<reference evidence="1" key="2">
    <citation type="submission" date="2022-07" db="EMBL/GenBank/DDBJ databases">
        <authorList>
            <person name="Goncalves M.F.M."/>
            <person name="Hilario S."/>
            <person name="Van De Peer Y."/>
            <person name="Esteves A.C."/>
            <person name="Alves A."/>
        </authorList>
    </citation>
    <scope>NUCLEOTIDE SEQUENCE</scope>
    <source>
        <strain evidence="1">MUM 19.33</strain>
    </source>
</reference>
<reference evidence="1" key="1">
    <citation type="journal article" date="2021" name="J Fungi (Basel)">
        <title>Genomic and Metabolomic Analyses of the Marine Fungus Emericellopsis cladophorae: Insights into Saltwater Adaptability Mechanisms and Its Biosynthetic Potential.</title>
        <authorList>
            <person name="Goncalves M.F.M."/>
            <person name="Hilario S."/>
            <person name="Van de Peer Y."/>
            <person name="Esteves A.C."/>
            <person name="Alves A."/>
        </authorList>
    </citation>
    <scope>NUCLEOTIDE SEQUENCE</scope>
    <source>
        <strain evidence="1">MUM 19.33</strain>
    </source>
</reference>
<name>A0A9P9XY37_9HYPO</name>
<organism evidence="1 2">
    <name type="scientific">Emericellopsis cladophorae</name>
    <dbReference type="NCBI Taxonomy" id="2686198"/>
    <lineage>
        <taxon>Eukaryota</taxon>
        <taxon>Fungi</taxon>
        <taxon>Dikarya</taxon>
        <taxon>Ascomycota</taxon>
        <taxon>Pezizomycotina</taxon>
        <taxon>Sordariomycetes</taxon>
        <taxon>Hypocreomycetidae</taxon>
        <taxon>Hypocreales</taxon>
        <taxon>Bionectriaceae</taxon>
        <taxon>Emericellopsis</taxon>
    </lineage>
</organism>
<dbReference type="AlphaFoldDB" id="A0A9P9XY37"/>
<dbReference type="EMBL" id="JAGIXG020000038">
    <property type="protein sequence ID" value="KAI6780026.1"/>
    <property type="molecule type" value="Genomic_DNA"/>
</dbReference>
<evidence type="ECO:0000313" key="2">
    <source>
        <dbReference type="Proteomes" id="UP001055219"/>
    </source>
</evidence>
<dbReference type="GeneID" id="75833976"/>
<sequence length="208" mass="22889">MPLLGVGLVSSVSHACATVSLIPARDQERSAMAAFASKVPRRLADPKYHADKPFVGKLSQKDIDHTSNAWLSTSPEMISDLTDGKVKLETHVVLSNRTLKNTHRDPPGMIYPEDMSEGVGKLVDPKDTGPHHYQERRNNLPDWPAYYRDMLSGVVDGHLGYGSKAWAFRVARRGSEECCSQVPALECGRCGEQPTSPETSGLNYIVWA</sequence>
<accession>A0A9P9XY37</accession>
<dbReference type="RefSeq" id="XP_051360882.1">
    <property type="nucleotide sequence ID" value="XM_051507968.1"/>
</dbReference>
<proteinExistence type="predicted"/>
<protein>
    <submittedName>
        <fullName evidence="1">Uncharacterized protein</fullName>
    </submittedName>
</protein>
<gene>
    <name evidence="1" type="ORF">J7T54_007502</name>
</gene>
<keyword evidence="2" id="KW-1185">Reference proteome</keyword>
<comment type="caution">
    <text evidence="1">The sequence shown here is derived from an EMBL/GenBank/DDBJ whole genome shotgun (WGS) entry which is preliminary data.</text>
</comment>
<dbReference type="Proteomes" id="UP001055219">
    <property type="component" value="Unassembled WGS sequence"/>
</dbReference>
<evidence type="ECO:0000313" key="1">
    <source>
        <dbReference type="EMBL" id="KAI6780026.1"/>
    </source>
</evidence>